<dbReference type="SUPFAM" id="SSF52172">
    <property type="entry name" value="CheY-like"/>
    <property type="match status" value="1"/>
</dbReference>
<reference evidence="4" key="1">
    <citation type="journal article" date="2019" name="Int. J. Syst. Evol. Microbiol.">
        <title>The Global Catalogue of Microorganisms (GCM) 10K type strain sequencing project: providing services to taxonomists for standard genome sequencing and annotation.</title>
        <authorList>
            <consortium name="The Broad Institute Genomics Platform"/>
            <consortium name="The Broad Institute Genome Sequencing Center for Infectious Disease"/>
            <person name="Wu L."/>
            <person name="Ma J."/>
        </authorList>
    </citation>
    <scope>NUCLEOTIDE SEQUENCE [LARGE SCALE GENOMIC DNA]</scope>
    <source>
        <strain evidence="4">CCUG 55608</strain>
    </source>
</reference>
<dbReference type="InterPro" id="IPR011006">
    <property type="entry name" value="CheY-like_superfamily"/>
</dbReference>
<sequence length="155" mass="17878">MENSESHNSLPRLAQKRLVGINPSLYIIDDNDDNLFLYEWIFTRYLPDYALHLFSDGLFVRQSQDSSRPKPDLILLDLKMPHISGFELLNELKQNPGWQHIPVVVFTNSTSPKDEEDCYKAGASAFVQKAFSVNTIKAQLEEICQRWLGKKRLPL</sequence>
<evidence type="ECO:0000313" key="3">
    <source>
        <dbReference type="EMBL" id="MFD1140527.1"/>
    </source>
</evidence>
<feature type="domain" description="Response regulatory" evidence="2">
    <location>
        <begin position="24"/>
        <end position="144"/>
    </location>
</feature>
<keyword evidence="1" id="KW-0597">Phosphoprotein</keyword>
<dbReference type="Pfam" id="PF00072">
    <property type="entry name" value="Response_reg"/>
    <property type="match status" value="1"/>
</dbReference>
<dbReference type="EMBL" id="JBHTLP010000002">
    <property type="protein sequence ID" value="MFD1140527.1"/>
    <property type="molecule type" value="Genomic_DNA"/>
</dbReference>
<comment type="caution">
    <text evidence="3">The sequence shown here is derived from an EMBL/GenBank/DDBJ whole genome shotgun (WGS) entry which is preliminary data.</text>
</comment>
<keyword evidence="4" id="KW-1185">Reference proteome</keyword>
<dbReference type="Gene3D" id="3.40.50.2300">
    <property type="match status" value="1"/>
</dbReference>
<dbReference type="Proteomes" id="UP001597116">
    <property type="component" value="Unassembled WGS sequence"/>
</dbReference>
<evidence type="ECO:0000259" key="2">
    <source>
        <dbReference type="PROSITE" id="PS50110"/>
    </source>
</evidence>
<name>A0ABW3Q5X7_9BACT</name>
<accession>A0ABW3Q5X7</accession>
<protein>
    <submittedName>
        <fullName evidence="3">Response regulator</fullName>
    </submittedName>
</protein>
<feature type="modified residue" description="4-aspartylphosphate" evidence="1">
    <location>
        <position position="77"/>
    </location>
</feature>
<dbReference type="InterPro" id="IPR001789">
    <property type="entry name" value="Sig_transdc_resp-reg_receiver"/>
</dbReference>
<dbReference type="RefSeq" id="WP_265989395.1">
    <property type="nucleotide sequence ID" value="NZ_CP110973.1"/>
</dbReference>
<evidence type="ECO:0000256" key="1">
    <source>
        <dbReference type="PROSITE-ProRule" id="PRU00169"/>
    </source>
</evidence>
<dbReference type="PANTHER" id="PTHR44520:SF2">
    <property type="entry name" value="RESPONSE REGULATOR RCP1"/>
    <property type="match status" value="1"/>
</dbReference>
<organism evidence="3 4">
    <name type="scientific">Larkinella insperata</name>
    <dbReference type="NCBI Taxonomy" id="332158"/>
    <lineage>
        <taxon>Bacteria</taxon>
        <taxon>Pseudomonadati</taxon>
        <taxon>Bacteroidota</taxon>
        <taxon>Cytophagia</taxon>
        <taxon>Cytophagales</taxon>
        <taxon>Spirosomataceae</taxon>
        <taxon>Larkinella</taxon>
    </lineage>
</organism>
<dbReference type="PANTHER" id="PTHR44520">
    <property type="entry name" value="RESPONSE REGULATOR RCP1-RELATED"/>
    <property type="match status" value="1"/>
</dbReference>
<proteinExistence type="predicted"/>
<dbReference type="InterPro" id="IPR052893">
    <property type="entry name" value="TCS_response_regulator"/>
</dbReference>
<evidence type="ECO:0000313" key="4">
    <source>
        <dbReference type="Proteomes" id="UP001597116"/>
    </source>
</evidence>
<dbReference type="PROSITE" id="PS50110">
    <property type="entry name" value="RESPONSE_REGULATORY"/>
    <property type="match status" value="1"/>
</dbReference>
<dbReference type="SMART" id="SM00448">
    <property type="entry name" value="REC"/>
    <property type="match status" value="1"/>
</dbReference>
<gene>
    <name evidence="3" type="ORF">ACFQ4C_05385</name>
</gene>